<keyword evidence="3" id="KW-1185">Reference proteome</keyword>
<sequence>MKRLALAVVISTLPLAALAQAKGPNGGIVTVSDGHDVEMVSNGTELVIYLFDDDKKPTSGRSGARAVVQEGGKTTTVQLTPAAPNRLVGTLPAPLGAGARVVVSATLSEGHKVQARFTK</sequence>
<dbReference type="Proteomes" id="UP001055153">
    <property type="component" value="Unassembled WGS sequence"/>
</dbReference>
<organism evidence="2 3">
    <name type="scientific">Methylobacterium isbiliense</name>
    <dbReference type="NCBI Taxonomy" id="315478"/>
    <lineage>
        <taxon>Bacteria</taxon>
        <taxon>Pseudomonadati</taxon>
        <taxon>Pseudomonadota</taxon>
        <taxon>Alphaproteobacteria</taxon>
        <taxon>Hyphomicrobiales</taxon>
        <taxon>Methylobacteriaceae</taxon>
        <taxon>Methylobacterium</taxon>
    </lineage>
</organism>
<evidence type="ECO:0000313" key="3">
    <source>
        <dbReference type="Proteomes" id="UP001055153"/>
    </source>
</evidence>
<evidence type="ECO:0000313" key="2">
    <source>
        <dbReference type="EMBL" id="GJD98738.1"/>
    </source>
</evidence>
<comment type="caution">
    <text evidence="2">The sequence shown here is derived from an EMBL/GenBank/DDBJ whole genome shotgun (WGS) entry which is preliminary data.</text>
</comment>
<dbReference type="EMBL" id="BPQQ01000006">
    <property type="protein sequence ID" value="GJD98738.1"/>
    <property type="molecule type" value="Genomic_DNA"/>
</dbReference>
<accession>A0ABQ4S6D8</accession>
<keyword evidence="1" id="KW-0732">Signal</keyword>
<reference evidence="2" key="2">
    <citation type="submission" date="2021-08" db="EMBL/GenBank/DDBJ databases">
        <authorList>
            <person name="Tani A."/>
            <person name="Ola A."/>
            <person name="Ogura Y."/>
            <person name="Katsura K."/>
            <person name="Hayashi T."/>
        </authorList>
    </citation>
    <scope>NUCLEOTIDE SEQUENCE</scope>
    <source>
        <strain evidence="2">DSM 17168</strain>
    </source>
</reference>
<proteinExistence type="predicted"/>
<name>A0ABQ4S6D8_9HYPH</name>
<protein>
    <submittedName>
        <fullName evidence="2">Uncharacterized protein</fullName>
    </submittedName>
</protein>
<gene>
    <name evidence="2" type="ORF">GMJLKIPL_0649</name>
</gene>
<feature type="chain" id="PRO_5047248249" evidence="1">
    <location>
        <begin position="22"/>
        <end position="119"/>
    </location>
</feature>
<reference evidence="2" key="1">
    <citation type="journal article" date="2021" name="Front. Microbiol.">
        <title>Comprehensive Comparative Genomics and Phenotyping of Methylobacterium Species.</title>
        <authorList>
            <person name="Alessa O."/>
            <person name="Ogura Y."/>
            <person name="Fujitani Y."/>
            <person name="Takami H."/>
            <person name="Hayashi T."/>
            <person name="Sahin N."/>
            <person name="Tani A."/>
        </authorList>
    </citation>
    <scope>NUCLEOTIDE SEQUENCE</scope>
    <source>
        <strain evidence="2">DSM 17168</strain>
    </source>
</reference>
<evidence type="ECO:0000256" key="1">
    <source>
        <dbReference type="SAM" id="SignalP"/>
    </source>
</evidence>
<feature type="signal peptide" evidence="1">
    <location>
        <begin position="1"/>
        <end position="21"/>
    </location>
</feature>
<dbReference type="RefSeq" id="WP_238233688.1">
    <property type="nucleotide sequence ID" value="NZ_BPQQ01000006.1"/>
</dbReference>